<dbReference type="SUPFAM" id="SSF47413">
    <property type="entry name" value="lambda repressor-like DNA-binding domains"/>
    <property type="match status" value="1"/>
</dbReference>
<gene>
    <name evidence="3" type="ORF">HCG48_20880</name>
</gene>
<dbReference type="EMBL" id="CP051167">
    <property type="protein sequence ID" value="QIZ72744.1"/>
    <property type="molecule type" value="Genomic_DNA"/>
</dbReference>
<feature type="domain" description="HTH cro/C1-type" evidence="2">
    <location>
        <begin position="10"/>
        <end position="69"/>
    </location>
</feature>
<dbReference type="InterPro" id="IPR010982">
    <property type="entry name" value="Lambda_DNA-bd_dom_sf"/>
</dbReference>
<dbReference type="Proteomes" id="UP000500857">
    <property type="component" value="Chromosome"/>
</dbReference>
<organism evidence="3 4">
    <name type="scientific">Oxynema aestuarii AP17</name>
    <dbReference type="NCBI Taxonomy" id="2064643"/>
    <lineage>
        <taxon>Bacteria</taxon>
        <taxon>Bacillati</taxon>
        <taxon>Cyanobacteriota</taxon>
        <taxon>Cyanophyceae</taxon>
        <taxon>Oscillatoriophycideae</taxon>
        <taxon>Oscillatoriales</taxon>
        <taxon>Oscillatoriaceae</taxon>
        <taxon>Oxynema</taxon>
        <taxon>Oxynema aestuarii</taxon>
    </lineage>
</organism>
<keyword evidence="4" id="KW-1185">Reference proteome</keyword>
<dbReference type="InterPro" id="IPR001387">
    <property type="entry name" value="Cro/C1-type_HTH"/>
</dbReference>
<accession>A0A6H1U1N1</accession>
<sequence>MSQTPDYTERLQQKMGAVGLSSFRSLARQAGVSLWPVRQLRQGKVLELRSRSLLAIAETLQISLNELIEQFSPPSPEREAIARSEERNAPEVKAIAALQEEYARLQAQMDAQRSTLEREFQRASLEVLESWLLQWPTAARAARENPQIPAGRLLPLVSPVETLVREWGIEAIAAVGAEIPYDPQQHQLMDGTAEPGDRVRVRYVGYKQGETLLYRAKVSPIAP</sequence>
<protein>
    <submittedName>
        <fullName evidence="3">Helix-turn-helix domain-containing protein</fullName>
    </submittedName>
</protein>
<dbReference type="Pfam" id="PF13443">
    <property type="entry name" value="HTH_26"/>
    <property type="match status" value="1"/>
</dbReference>
<proteinExistence type="predicted"/>
<evidence type="ECO:0000313" key="3">
    <source>
        <dbReference type="EMBL" id="QIZ72744.1"/>
    </source>
</evidence>
<evidence type="ECO:0000259" key="2">
    <source>
        <dbReference type="Pfam" id="PF13443"/>
    </source>
</evidence>
<dbReference type="KEGG" id="oxy:HCG48_20880"/>
<reference evidence="3 4" key="1">
    <citation type="submission" date="2020-04" db="EMBL/GenBank/DDBJ databases">
        <authorList>
            <person name="Basu S."/>
            <person name="Maruthanayagam V."/>
            <person name="Chakraborty S."/>
            <person name="Pramanik A."/>
            <person name="Mukherjee J."/>
            <person name="Brink B."/>
        </authorList>
    </citation>
    <scope>NUCLEOTIDE SEQUENCE [LARGE SCALE GENOMIC DNA]</scope>
    <source>
        <strain evidence="3 4">AP17</strain>
    </source>
</reference>
<evidence type="ECO:0000256" key="1">
    <source>
        <dbReference type="SAM" id="Coils"/>
    </source>
</evidence>
<dbReference type="GO" id="GO:0003677">
    <property type="term" value="F:DNA binding"/>
    <property type="evidence" value="ECO:0007669"/>
    <property type="project" value="InterPro"/>
</dbReference>
<keyword evidence="1" id="KW-0175">Coiled coil</keyword>
<name>A0A6H1U1N1_9CYAN</name>
<evidence type="ECO:0000313" key="4">
    <source>
        <dbReference type="Proteomes" id="UP000500857"/>
    </source>
</evidence>
<dbReference type="RefSeq" id="WP_168570891.1">
    <property type="nucleotide sequence ID" value="NZ_CP051167.1"/>
</dbReference>
<dbReference type="AlphaFoldDB" id="A0A6H1U1N1"/>
<feature type="coiled-coil region" evidence="1">
    <location>
        <begin position="95"/>
        <end position="122"/>
    </location>
</feature>